<gene>
    <name evidence="1" type="ORF">EV692_0068</name>
</gene>
<protein>
    <submittedName>
        <fullName evidence="1">Uncharacterized protein</fullName>
    </submittedName>
</protein>
<organism evidence="1 2">
    <name type="scientific">Lonepinella koalarum</name>
    <dbReference type="NCBI Taxonomy" id="53417"/>
    <lineage>
        <taxon>Bacteria</taxon>
        <taxon>Pseudomonadati</taxon>
        <taxon>Pseudomonadota</taxon>
        <taxon>Gammaproteobacteria</taxon>
        <taxon>Pasteurellales</taxon>
        <taxon>Pasteurellaceae</taxon>
        <taxon>Lonepinella</taxon>
    </lineage>
</organism>
<accession>A0A4R1KZL1</accession>
<name>A0A4R1KZL1_9PAST</name>
<reference evidence="1 2" key="1">
    <citation type="submission" date="2019-03" db="EMBL/GenBank/DDBJ databases">
        <title>Genomic Encyclopedia of Type Strains, Phase IV (KMG-IV): sequencing the most valuable type-strain genomes for metagenomic binning, comparative biology and taxonomic classification.</title>
        <authorList>
            <person name="Goeker M."/>
        </authorList>
    </citation>
    <scope>NUCLEOTIDE SEQUENCE [LARGE SCALE GENOMIC DNA]</scope>
    <source>
        <strain evidence="1 2">DSM 10053</strain>
    </source>
</reference>
<dbReference type="RefSeq" id="WP_132299433.1">
    <property type="nucleotide sequence ID" value="NZ_CP170642.1"/>
</dbReference>
<comment type="caution">
    <text evidence="1">The sequence shown here is derived from an EMBL/GenBank/DDBJ whole genome shotgun (WGS) entry which is preliminary data.</text>
</comment>
<evidence type="ECO:0000313" key="2">
    <source>
        <dbReference type="Proteomes" id="UP000295496"/>
    </source>
</evidence>
<evidence type="ECO:0000313" key="1">
    <source>
        <dbReference type="EMBL" id="TCK71016.1"/>
    </source>
</evidence>
<dbReference type="EMBL" id="SMGJ01000001">
    <property type="protein sequence ID" value="TCK71016.1"/>
    <property type="molecule type" value="Genomic_DNA"/>
</dbReference>
<keyword evidence="2" id="KW-1185">Reference proteome</keyword>
<dbReference type="AlphaFoldDB" id="A0A4R1KZL1"/>
<dbReference type="Proteomes" id="UP000295496">
    <property type="component" value="Unassembled WGS sequence"/>
</dbReference>
<proteinExistence type="predicted"/>
<sequence>MYADKKVEFTEKLAYRILLDCGISCYINNLIDKTAVDIQTQQGIKIDVQYSQNFAKYGDFRLDIISAFFPRIEKNTYIKYQYDPTLHLHQNFEQKYHCEVKKKVKSILITI</sequence>